<proteinExistence type="predicted"/>
<keyword evidence="2" id="KW-0732">Signal</keyword>
<feature type="chain" id="PRO_5039275676" description="DUF3048 family protein" evidence="2">
    <location>
        <begin position="32"/>
        <end position="350"/>
    </location>
</feature>
<dbReference type="Proteomes" id="UP000230842">
    <property type="component" value="Unassembled WGS sequence"/>
</dbReference>
<gene>
    <name evidence="5" type="ORF">CLV56_4055</name>
</gene>
<protein>
    <recommendedName>
        <fullName evidence="7">DUF3048 family protein</fullName>
    </recommendedName>
</protein>
<accession>A0A2M9AR68</accession>
<dbReference type="Gene3D" id="3.50.90.10">
    <property type="entry name" value="YerB-like"/>
    <property type="match status" value="1"/>
</dbReference>
<dbReference type="InterPro" id="IPR021416">
    <property type="entry name" value="DUF3048_N"/>
</dbReference>
<organism evidence="5 6">
    <name type="scientific">Mumia flava</name>
    <dbReference type="NCBI Taxonomy" id="1348852"/>
    <lineage>
        <taxon>Bacteria</taxon>
        <taxon>Bacillati</taxon>
        <taxon>Actinomycetota</taxon>
        <taxon>Actinomycetes</taxon>
        <taxon>Propionibacteriales</taxon>
        <taxon>Nocardioidaceae</taxon>
        <taxon>Mumia</taxon>
    </lineage>
</organism>
<evidence type="ECO:0000256" key="2">
    <source>
        <dbReference type="SAM" id="SignalP"/>
    </source>
</evidence>
<feature type="domain" description="DUF3048" evidence="4">
    <location>
        <begin position="232"/>
        <end position="337"/>
    </location>
</feature>
<feature type="signal peptide" evidence="2">
    <location>
        <begin position="1"/>
        <end position="31"/>
    </location>
</feature>
<evidence type="ECO:0000313" key="6">
    <source>
        <dbReference type="Proteomes" id="UP000230842"/>
    </source>
</evidence>
<name>A0A2M9AR68_9ACTN</name>
<dbReference type="Pfam" id="PF11258">
    <property type="entry name" value="DUF3048"/>
    <property type="match status" value="1"/>
</dbReference>
<dbReference type="AlphaFoldDB" id="A0A2M9AR68"/>
<dbReference type="SUPFAM" id="SSF159774">
    <property type="entry name" value="YerB-like"/>
    <property type="match status" value="1"/>
</dbReference>
<evidence type="ECO:0000256" key="1">
    <source>
        <dbReference type="SAM" id="MobiDB-lite"/>
    </source>
</evidence>
<evidence type="ECO:0000259" key="3">
    <source>
        <dbReference type="Pfam" id="PF11258"/>
    </source>
</evidence>
<comment type="caution">
    <text evidence="5">The sequence shown here is derived from an EMBL/GenBank/DDBJ whole genome shotgun (WGS) entry which is preliminary data.</text>
</comment>
<feature type="compositionally biased region" description="Low complexity" evidence="1">
    <location>
        <begin position="41"/>
        <end position="54"/>
    </location>
</feature>
<dbReference type="PROSITE" id="PS51257">
    <property type="entry name" value="PROKAR_LIPOPROTEIN"/>
    <property type="match status" value="1"/>
</dbReference>
<feature type="region of interest" description="Disordered" evidence="1">
    <location>
        <begin position="35"/>
        <end position="56"/>
    </location>
</feature>
<keyword evidence="6" id="KW-1185">Reference proteome</keyword>
<dbReference type="Pfam" id="PF17479">
    <property type="entry name" value="DUF3048_C"/>
    <property type="match status" value="1"/>
</dbReference>
<feature type="domain" description="DUF3048" evidence="3">
    <location>
        <begin position="66"/>
        <end position="197"/>
    </location>
</feature>
<dbReference type="InterPro" id="IPR023158">
    <property type="entry name" value="YerB-like_sf"/>
</dbReference>
<dbReference type="EMBL" id="PGEZ01000004">
    <property type="protein sequence ID" value="PJJ48179.1"/>
    <property type="molecule type" value="Genomic_DNA"/>
</dbReference>
<sequence>MTSDRLQVVRRRAVRTTSALAGLVLSTALVAACSGDDPEPEAAATPTPTSSGTARDAATLVRANPFTGEAVPDGIPQHRAYLVKIENTDAGAPQSGLGEADLVVEELVEGGLTRIAAFFYSDLPKKVGHVRSTRTTDIALVSPTGGQLVASGGAGKVVSQIRGAGVSFASEDTGNLALTRDPGKSAPYDRLLDLKAHADAQSSPGKAPQPYLPFGAGAPEGKAMPKAFGVRFSPTTTTAWRWTGSRYTRPGSHAPSSDDFKPDTVLVLHTKQADAGYRDPAGNPVPETVLTGNGKAQIMHGGKTFTARWHKKNAKAPFRFTIGSKKPLRLPAGKVFIELVPVGSGGVRTR</sequence>
<reference evidence="5 6" key="1">
    <citation type="submission" date="2017-11" db="EMBL/GenBank/DDBJ databases">
        <title>Genomic Encyclopedia of Archaeal and Bacterial Type Strains, Phase II (KMG-II): From Individual Species to Whole Genera.</title>
        <authorList>
            <person name="Goeker M."/>
        </authorList>
    </citation>
    <scope>NUCLEOTIDE SEQUENCE [LARGE SCALE GENOMIC DNA]</scope>
    <source>
        <strain evidence="5 6">DSM 27763</strain>
    </source>
</reference>
<evidence type="ECO:0000313" key="5">
    <source>
        <dbReference type="EMBL" id="PJJ48179.1"/>
    </source>
</evidence>
<evidence type="ECO:0000259" key="4">
    <source>
        <dbReference type="Pfam" id="PF17479"/>
    </source>
</evidence>
<dbReference type="InterPro" id="IPR035328">
    <property type="entry name" value="DUF3048_C"/>
</dbReference>
<evidence type="ECO:0008006" key="7">
    <source>
        <dbReference type="Google" id="ProtNLM"/>
    </source>
</evidence>